<dbReference type="PANTHER" id="PTHR46535:SF1">
    <property type="entry name" value="NEDD4-BINDING PROTEIN 2"/>
    <property type="match status" value="1"/>
</dbReference>
<sequence length="762" mass="84325">MWNSDISTNRRFLLSNYGGVVCSTDDFFVENGEYRFQPEKLEEYHRSNILRVRNAMIDGIKPIIVDNTNIFTNHMEQYALHAVTHCYEIFVVEPETSWRYAVKECFRRNVHGVDKSKIHSMLQSLEEQGRPPLSRLVGKGRQVKLEPPCNEVECGPIGQFSSMGPAIFPPSALNNGITPLSTMVTSNDRPPGLPDPNAMTIFAKLFPHGAAPAPSSSPASLSLAPDPHPHIRKVTLRDMATQTNEVVGGFIKMLGFDECVKLFVEVGAYVDWSASVVEGAFIEDLAAAEMSGTCPHAPPPRTDWQRIAEQEGMNDRSTGMSPTQTESQRSASPQANAITVTLGVDILQKMSILFGARKVQHDTDAELASLLQEGEQDEATNNFVKGAFIEDLAAAEMSGTCPHAPSPRTDWLRIAEQEGMNDRSTGISPTQAESQRSASPQANAITVTLGVDILQKMSVLFGNGAAVERECDLSVPLWLLEQLYLVWQGGARKVQHDTDAELASLLQDGEQDEATNNFVKKQMTVAQKLNLNELVKEFSSCDSECVRRIFEDNRYDAAATRVTLRVMLNPDDEIENLEQIAAASLKLSKQVPPPPLSRTCPRPEPSLPSAQEQALQFQRQANAFAAKRSNETKKAQGYIRSGLLPAAAVSHQIAREYAACERNLRAQATDLIIKAHENSNFLDLHLLSQKDALALLRERLELLDRPESMRNGRSDRRLRAITGYGKNSGGRAVIKPAVEAYLKRNGYIYWFANMGEVVIHCK</sequence>
<dbReference type="OrthoDB" id="3231855at2759"/>
<dbReference type="PANTHER" id="PTHR46535">
    <property type="entry name" value="NEDD4-BINDING PROTEIN 2"/>
    <property type="match status" value="1"/>
</dbReference>
<organism evidence="3 4">
    <name type="scientific">Ancylostoma caninum</name>
    <name type="common">Dog hookworm</name>
    <dbReference type="NCBI Taxonomy" id="29170"/>
    <lineage>
        <taxon>Eukaryota</taxon>
        <taxon>Metazoa</taxon>
        <taxon>Ecdysozoa</taxon>
        <taxon>Nematoda</taxon>
        <taxon>Chromadorea</taxon>
        <taxon>Rhabditida</taxon>
        <taxon>Rhabditina</taxon>
        <taxon>Rhabditomorpha</taxon>
        <taxon>Strongyloidea</taxon>
        <taxon>Ancylostomatidae</taxon>
        <taxon>Ancylostomatinae</taxon>
        <taxon>Ancylostoma</taxon>
    </lineage>
</organism>
<proteinExistence type="predicted"/>
<dbReference type="InterPro" id="IPR002625">
    <property type="entry name" value="Smr_dom"/>
</dbReference>
<dbReference type="InterPro" id="IPR052772">
    <property type="entry name" value="Endo/PolyKinase_Domain-Protein"/>
</dbReference>
<comment type="caution">
    <text evidence="3">The sequence shown here is derived from an EMBL/GenBank/DDBJ whole genome shotgun (WGS) entry which is preliminary data.</text>
</comment>
<reference evidence="3 4" key="1">
    <citation type="submission" date="2014-10" db="EMBL/GenBank/DDBJ databases">
        <title>Draft genome of the hookworm Ancylostoma caninum.</title>
        <authorList>
            <person name="Mitreva M."/>
        </authorList>
    </citation>
    <scope>NUCLEOTIDE SEQUENCE [LARGE SCALE GENOMIC DNA]</scope>
    <source>
        <strain evidence="3 4">Baltimore</strain>
    </source>
</reference>
<dbReference type="SUPFAM" id="SSF160443">
    <property type="entry name" value="SMR domain-like"/>
    <property type="match status" value="1"/>
</dbReference>
<evidence type="ECO:0000313" key="3">
    <source>
        <dbReference type="EMBL" id="RCN40977.1"/>
    </source>
</evidence>
<feature type="compositionally biased region" description="Polar residues" evidence="1">
    <location>
        <begin position="315"/>
        <end position="333"/>
    </location>
</feature>
<dbReference type="EMBL" id="JOJR01000255">
    <property type="protein sequence ID" value="RCN40977.1"/>
    <property type="molecule type" value="Genomic_DNA"/>
</dbReference>
<dbReference type="Gene3D" id="3.40.50.300">
    <property type="entry name" value="P-loop containing nucleotide triphosphate hydrolases"/>
    <property type="match status" value="1"/>
</dbReference>
<accession>A0A368GDW2</accession>
<protein>
    <submittedName>
        <fullName evidence="3">Smr domain protein</fullName>
    </submittedName>
</protein>
<feature type="region of interest" description="Disordered" evidence="1">
    <location>
        <begin position="313"/>
        <end position="333"/>
    </location>
</feature>
<gene>
    <name evidence="3" type="ORF">ANCCAN_13082</name>
</gene>
<feature type="domain" description="Smr" evidence="2">
    <location>
        <begin position="682"/>
        <end position="751"/>
    </location>
</feature>
<dbReference type="InterPro" id="IPR027417">
    <property type="entry name" value="P-loop_NTPase"/>
</dbReference>
<dbReference type="STRING" id="29170.A0A368GDW2"/>
<name>A0A368GDW2_ANCCA</name>
<dbReference type="Proteomes" id="UP000252519">
    <property type="component" value="Unassembled WGS sequence"/>
</dbReference>
<dbReference type="Gene3D" id="3.30.1370.110">
    <property type="match status" value="1"/>
</dbReference>
<dbReference type="GO" id="GO:0005634">
    <property type="term" value="C:nucleus"/>
    <property type="evidence" value="ECO:0007669"/>
    <property type="project" value="TreeGrafter"/>
</dbReference>
<evidence type="ECO:0000256" key="1">
    <source>
        <dbReference type="SAM" id="MobiDB-lite"/>
    </source>
</evidence>
<evidence type="ECO:0000259" key="2">
    <source>
        <dbReference type="PROSITE" id="PS50828"/>
    </source>
</evidence>
<dbReference type="PROSITE" id="PS50828">
    <property type="entry name" value="SMR"/>
    <property type="match status" value="1"/>
</dbReference>
<dbReference type="SMART" id="SM00463">
    <property type="entry name" value="SMR"/>
    <property type="match status" value="1"/>
</dbReference>
<dbReference type="InterPro" id="IPR036063">
    <property type="entry name" value="Smr_dom_sf"/>
</dbReference>
<dbReference type="GO" id="GO:0004519">
    <property type="term" value="F:endonuclease activity"/>
    <property type="evidence" value="ECO:0007669"/>
    <property type="project" value="TreeGrafter"/>
</dbReference>
<keyword evidence="4" id="KW-1185">Reference proteome</keyword>
<evidence type="ECO:0000313" key="4">
    <source>
        <dbReference type="Proteomes" id="UP000252519"/>
    </source>
</evidence>
<dbReference type="AlphaFoldDB" id="A0A368GDW2"/>